<gene>
    <name evidence="1" type="ORF">LCGC14_1594290</name>
</gene>
<reference evidence="1" key="1">
    <citation type="journal article" date="2015" name="Nature">
        <title>Complex archaea that bridge the gap between prokaryotes and eukaryotes.</title>
        <authorList>
            <person name="Spang A."/>
            <person name="Saw J.H."/>
            <person name="Jorgensen S.L."/>
            <person name="Zaremba-Niedzwiedzka K."/>
            <person name="Martijn J."/>
            <person name="Lind A.E."/>
            <person name="van Eijk R."/>
            <person name="Schleper C."/>
            <person name="Guy L."/>
            <person name="Ettema T.J."/>
        </authorList>
    </citation>
    <scope>NUCLEOTIDE SEQUENCE</scope>
</reference>
<sequence length="66" mass="7379">MILCDKCNFYHVKKALYCKKFRIVFQSGYAADNFSKGMKCIEENPGGFFRSEKLLGTGFVAGGKNA</sequence>
<dbReference type="AlphaFoldDB" id="A0A0F9LDJ4"/>
<protein>
    <submittedName>
        <fullName evidence="1">Uncharacterized protein</fullName>
    </submittedName>
</protein>
<accession>A0A0F9LDJ4</accession>
<name>A0A0F9LDJ4_9ZZZZ</name>
<evidence type="ECO:0000313" key="1">
    <source>
        <dbReference type="EMBL" id="KKM25505.1"/>
    </source>
</evidence>
<dbReference type="EMBL" id="LAZR01012705">
    <property type="protein sequence ID" value="KKM25505.1"/>
    <property type="molecule type" value="Genomic_DNA"/>
</dbReference>
<proteinExistence type="predicted"/>
<organism evidence="1">
    <name type="scientific">marine sediment metagenome</name>
    <dbReference type="NCBI Taxonomy" id="412755"/>
    <lineage>
        <taxon>unclassified sequences</taxon>
        <taxon>metagenomes</taxon>
        <taxon>ecological metagenomes</taxon>
    </lineage>
</organism>
<comment type="caution">
    <text evidence="1">The sequence shown here is derived from an EMBL/GenBank/DDBJ whole genome shotgun (WGS) entry which is preliminary data.</text>
</comment>